<keyword evidence="10 13" id="KW-1133">Transmembrane helix</keyword>
<dbReference type="InterPro" id="IPR036890">
    <property type="entry name" value="HATPase_C_sf"/>
</dbReference>
<dbReference type="PROSITE" id="PS50885">
    <property type="entry name" value="HAMP"/>
    <property type="match status" value="1"/>
</dbReference>
<keyword evidence="7" id="KW-0547">Nucleotide-binding</keyword>
<proteinExistence type="predicted"/>
<dbReference type="InterPro" id="IPR029016">
    <property type="entry name" value="GAF-like_dom_sf"/>
</dbReference>
<dbReference type="Gene3D" id="1.20.5.1930">
    <property type="match status" value="1"/>
</dbReference>
<feature type="region of interest" description="Disordered" evidence="12">
    <location>
        <begin position="347"/>
        <end position="370"/>
    </location>
</feature>
<comment type="subcellular location">
    <subcellularLocation>
        <location evidence="2">Membrane</location>
    </subcellularLocation>
</comment>
<feature type="compositionally biased region" description="Basic and acidic residues" evidence="12">
    <location>
        <begin position="354"/>
        <end position="370"/>
    </location>
</feature>
<dbReference type="Pfam" id="PF05227">
    <property type="entry name" value="CHASE3"/>
    <property type="match status" value="1"/>
</dbReference>
<dbReference type="RefSeq" id="WP_092654423.1">
    <property type="nucleotide sequence ID" value="NZ_LT629732.1"/>
</dbReference>
<evidence type="ECO:0000313" key="16">
    <source>
        <dbReference type="Proteomes" id="UP000198983"/>
    </source>
</evidence>
<dbReference type="Pfam" id="PF07730">
    <property type="entry name" value="HisKA_3"/>
    <property type="match status" value="1"/>
</dbReference>
<evidence type="ECO:0000259" key="14">
    <source>
        <dbReference type="PROSITE" id="PS50885"/>
    </source>
</evidence>
<organism evidence="15 16">
    <name type="scientific">Actinopolymorpha singaporensis</name>
    <dbReference type="NCBI Taxonomy" id="117157"/>
    <lineage>
        <taxon>Bacteria</taxon>
        <taxon>Bacillati</taxon>
        <taxon>Actinomycetota</taxon>
        <taxon>Actinomycetes</taxon>
        <taxon>Propionibacteriales</taxon>
        <taxon>Actinopolymorphaceae</taxon>
        <taxon>Actinopolymorpha</taxon>
    </lineage>
</organism>
<evidence type="ECO:0000313" key="15">
    <source>
        <dbReference type="EMBL" id="SDS58180.1"/>
    </source>
</evidence>
<feature type="domain" description="HAMP" evidence="14">
    <location>
        <begin position="208"/>
        <end position="260"/>
    </location>
</feature>
<evidence type="ECO:0000256" key="3">
    <source>
        <dbReference type="ARBA" id="ARBA00012438"/>
    </source>
</evidence>
<dbReference type="Pfam" id="PF00672">
    <property type="entry name" value="HAMP"/>
    <property type="match status" value="1"/>
</dbReference>
<evidence type="ECO:0000256" key="5">
    <source>
        <dbReference type="ARBA" id="ARBA00022679"/>
    </source>
</evidence>
<keyword evidence="16" id="KW-1185">Reference proteome</keyword>
<dbReference type="Gene3D" id="6.10.340.10">
    <property type="match status" value="1"/>
</dbReference>
<dbReference type="GO" id="GO:0005524">
    <property type="term" value="F:ATP binding"/>
    <property type="evidence" value="ECO:0007669"/>
    <property type="project" value="UniProtKB-KW"/>
</dbReference>
<dbReference type="OrthoDB" id="3217947at2"/>
<name>A0A1H1TD79_9ACTN</name>
<keyword evidence="6 13" id="KW-0812">Transmembrane</keyword>
<keyword evidence="9" id="KW-0067">ATP-binding</keyword>
<dbReference type="Pfam" id="PF01590">
    <property type="entry name" value="GAF"/>
    <property type="match status" value="1"/>
</dbReference>
<dbReference type="EMBL" id="LT629732">
    <property type="protein sequence ID" value="SDS58180.1"/>
    <property type="molecule type" value="Genomic_DNA"/>
</dbReference>
<dbReference type="InterPro" id="IPR003660">
    <property type="entry name" value="HAMP_dom"/>
</dbReference>
<dbReference type="Proteomes" id="UP000198983">
    <property type="component" value="Chromosome I"/>
</dbReference>
<dbReference type="CDD" id="cd06225">
    <property type="entry name" value="HAMP"/>
    <property type="match status" value="1"/>
</dbReference>
<dbReference type="CDD" id="cd19410">
    <property type="entry name" value="HK9-like_sensor"/>
    <property type="match status" value="1"/>
</dbReference>
<dbReference type="SMART" id="SM00304">
    <property type="entry name" value="HAMP"/>
    <property type="match status" value="1"/>
</dbReference>
<dbReference type="GO" id="GO:0016020">
    <property type="term" value="C:membrane"/>
    <property type="evidence" value="ECO:0007669"/>
    <property type="project" value="UniProtKB-SubCell"/>
</dbReference>
<dbReference type="SMART" id="SM00387">
    <property type="entry name" value="HATPase_c"/>
    <property type="match status" value="1"/>
</dbReference>
<keyword evidence="13" id="KW-0472">Membrane</keyword>
<gene>
    <name evidence="15" type="ORF">SAMN04489717_3154</name>
</gene>
<evidence type="ECO:0000256" key="8">
    <source>
        <dbReference type="ARBA" id="ARBA00022777"/>
    </source>
</evidence>
<evidence type="ECO:0000256" key="10">
    <source>
        <dbReference type="ARBA" id="ARBA00022989"/>
    </source>
</evidence>
<evidence type="ECO:0000256" key="13">
    <source>
        <dbReference type="SAM" id="Phobius"/>
    </source>
</evidence>
<evidence type="ECO:0000256" key="7">
    <source>
        <dbReference type="ARBA" id="ARBA00022741"/>
    </source>
</evidence>
<dbReference type="GO" id="GO:0000155">
    <property type="term" value="F:phosphorelay sensor kinase activity"/>
    <property type="evidence" value="ECO:0007669"/>
    <property type="project" value="InterPro"/>
</dbReference>
<dbReference type="Gene3D" id="3.30.565.10">
    <property type="entry name" value="Histidine kinase-like ATPase, C-terminal domain"/>
    <property type="match status" value="1"/>
</dbReference>
<reference evidence="15 16" key="1">
    <citation type="submission" date="2016-10" db="EMBL/GenBank/DDBJ databases">
        <authorList>
            <person name="de Groot N.N."/>
        </authorList>
    </citation>
    <scope>NUCLEOTIDE SEQUENCE [LARGE SCALE GENOMIC DNA]</scope>
    <source>
        <strain evidence="15 16">DSM 22024</strain>
    </source>
</reference>
<keyword evidence="5" id="KW-0808">Transferase</keyword>
<dbReference type="SUPFAM" id="SSF158472">
    <property type="entry name" value="HAMP domain-like"/>
    <property type="match status" value="1"/>
</dbReference>
<dbReference type="GO" id="GO:0046983">
    <property type="term" value="F:protein dimerization activity"/>
    <property type="evidence" value="ECO:0007669"/>
    <property type="project" value="InterPro"/>
</dbReference>
<dbReference type="SUPFAM" id="SSF55781">
    <property type="entry name" value="GAF domain-like"/>
    <property type="match status" value="1"/>
</dbReference>
<dbReference type="InterPro" id="IPR050482">
    <property type="entry name" value="Sensor_HK_TwoCompSys"/>
</dbReference>
<dbReference type="SMART" id="SM00065">
    <property type="entry name" value="GAF"/>
    <property type="match status" value="1"/>
</dbReference>
<dbReference type="InterPro" id="IPR011712">
    <property type="entry name" value="Sig_transdc_His_kin_sub3_dim/P"/>
</dbReference>
<accession>A0A1H1TD79</accession>
<dbReference type="InterPro" id="IPR007891">
    <property type="entry name" value="CHASE3"/>
</dbReference>
<keyword evidence="11" id="KW-0902">Two-component regulatory system</keyword>
<evidence type="ECO:0000256" key="1">
    <source>
        <dbReference type="ARBA" id="ARBA00000085"/>
    </source>
</evidence>
<evidence type="ECO:0000256" key="4">
    <source>
        <dbReference type="ARBA" id="ARBA00022553"/>
    </source>
</evidence>
<dbReference type="PANTHER" id="PTHR24421:SF10">
    <property type="entry name" value="NITRATE_NITRITE SENSOR PROTEIN NARQ"/>
    <property type="match status" value="1"/>
</dbReference>
<keyword evidence="8 15" id="KW-0418">Kinase</keyword>
<dbReference type="InterPro" id="IPR003018">
    <property type="entry name" value="GAF"/>
</dbReference>
<dbReference type="SUPFAM" id="SSF55874">
    <property type="entry name" value="ATPase domain of HSP90 chaperone/DNA topoisomerase II/histidine kinase"/>
    <property type="match status" value="1"/>
</dbReference>
<evidence type="ECO:0000256" key="9">
    <source>
        <dbReference type="ARBA" id="ARBA00022840"/>
    </source>
</evidence>
<keyword evidence="4" id="KW-0597">Phosphoprotein</keyword>
<dbReference type="EC" id="2.7.13.3" evidence="3"/>
<evidence type="ECO:0000256" key="11">
    <source>
        <dbReference type="ARBA" id="ARBA00023012"/>
    </source>
</evidence>
<dbReference type="Pfam" id="PF02518">
    <property type="entry name" value="HATPase_c"/>
    <property type="match status" value="1"/>
</dbReference>
<comment type="catalytic activity">
    <reaction evidence="1">
        <text>ATP + protein L-histidine = ADP + protein N-phospho-L-histidine.</text>
        <dbReference type="EC" id="2.7.13.3"/>
    </reaction>
</comment>
<dbReference type="InterPro" id="IPR003594">
    <property type="entry name" value="HATPase_dom"/>
</dbReference>
<dbReference type="PANTHER" id="PTHR24421">
    <property type="entry name" value="NITRATE/NITRITE SENSOR PROTEIN NARX-RELATED"/>
    <property type="match status" value="1"/>
</dbReference>
<dbReference type="AlphaFoldDB" id="A0A1H1TD79"/>
<dbReference type="Gene3D" id="3.30.450.40">
    <property type="match status" value="1"/>
</dbReference>
<evidence type="ECO:0000256" key="2">
    <source>
        <dbReference type="ARBA" id="ARBA00004370"/>
    </source>
</evidence>
<dbReference type="CDD" id="cd16917">
    <property type="entry name" value="HATPase_UhpB-NarQ-NarX-like"/>
    <property type="match status" value="1"/>
</dbReference>
<dbReference type="STRING" id="117157.SAMN04489717_3154"/>
<protein>
    <recommendedName>
        <fullName evidence="3">histidine kinase</fullName>
        <ecNumber evidence="3">2.7.13.3</ecNumber>
    </recommendedName>
</protein>
<evidence type="ECO:0000256" key="6">
    <source>
        <dbReference type="ARBA" id="ARBA00022692"/>
    </source>
</evidence>
<sequence>MVRLRQGLTGRLVAASCVLAVLLGSVFAVLLLAVADQRDAAALSRRSEQILTTTSRMHTLVLDVENGQRGYLLTGDRRFLQPWSAAQAQIPRVGARLTDLIVSPARERMAREILDSVHSYVRDYSVPLVALAGRDPKAARSLSLTLEGKRRADEIRAQIDRLSASARAAGIARQEQAAAAAHRAEVAAFAGMAGSALMVALLASYLARSIARPVRRAAMMAGELASGDLGARLPETGVGEIRTLEHSFNTMGESLERNRDELAKLVDEQTALRRLSTLVARSVPPATTFAAVTEEIGELFEADGTAMLRYESDGTATAVALWGQTDASVPEVGSRMDLGERTVPAQVRRTGRPARRDSYADSTDGDRGPRELAVRSAVAAPIEVEGRLWGALTAFSTKDRPLPRDADARFADFTEVVALAIANAQARSDLAASRARVVAATDRARRRIERDLHDGAQQRLVSLLLDLRGIEADIPESRVRAEVAEVATGLTEAVEELREVARGIHPAILSEAGLAPALKALARRSAVPVELGLGVKTRLPQPIEVAAYYVVAEALTNAAKHAQASHVEVTMFEREGRVCVDVRDDGVGGAGSGDGSGLVGLADRVEALGGVLKVTSPAGRGTRIHAELPVSAGQAMS</sequence>
<evidence type="ECO:0000256" key="12">
    <source>
        <dbReference type="SAM" id="MobiDB-lite"/>
    </source>
</evidence>
<feature type="transmembrane region" description="Helical" evidence="13">
    <location>
        <begin position="12"/>
        <end position="35"/>
    </location>
</feature>